<dbReference type="CDD" id="cd00067">
    <property type="entry name" value="GAL4"/>
    <property type="match status" value="1"/>
</dbReference>
<dbReference type="Pfam" id="PF04082">
    <property type="entry name" value="Fungal_trans"/>
    <property type="match status" value="1"/>
</dbReference>
<name>A0ABR1RXQ5_9PEZI</name>
<dbReference type="PANTHER" id="PTHR47256">
    <property type="entry name" value="ZN(II)2CYS6 TRANSCRIPTION FACTOR (EUROFUNG)-RELATED"/>
    <property type="match status" value="1"/>
</dbReference>
<evidence type="ECO:0000256" key="2">
    <source>
        <dbReference type="ARBA" id="ARBA00023242"/>
    </source>
</evidence>
<feature type="region of interest" description="Disordered" evidence="3">
    <location>
        <begin position="1"/>
        <end position="26"/>
    </location>
</feature>
<sequence>MASSTYRRLLPKSQASPDANEPGEPVKKRKLVSLACARCRSHKTKCDGHRPSCGSCRARNVDCIYDDDPNTTPAANLRRQYHHLAEQHQSFHELFELLRSRPEDEALIILQRLRSSGNVQSTLHHVKEGYLLADSRMVGTEANDVPFPPCPKTREEVMLGVDHSNAYPFLPPLKEIQSALGHKMRNITNANPDEDDWATAEEVENAKHLDHPRELFDDRFLHIKASDWTTVTESDTIVRNLISLYLSWDHATMRLFDEELFLDQMSTGKRDYCSPVFVNALLAVATLNYSSIDHELCQDLGPNFFEQAQRLWESDTEQQPRLLLVPTATLLSMWCYSNGDEKTGIGFSNGSIRIGIDLGLFRTLPREPTLCDDYTRVMIRGESMVAWGLFNWHSVHSFFRRRALELPNPPYHPALYDPENHEFGEIRVLAGPAARRKGPVRPVQGDTEEAAQVVGSAAAGAGAGFGELAVDAGFAFFHGIMVQLFRPFANFDFPGQAHAKAVTQASLSQMRRIIYTQRYRYGGPPFSSTTVGSIHLFTSSLLEELAKSEDIDPHARFYLVLAAEEMKRCGDAFPFIHKVLHQLLSKARSDGTRLPPDLDDMFDDLEARLSGHTRLAIFPQTYPILFRMSIGDQLGGETDDIINATYRLQLGVVRRRHSTRR</sequence>
<proteinExistence type="predicted"/>
<evidence type="ECO:0000313" key="6">
    <source>
        <dbReference type="Proteomes" id="UP001444661"/>
    </source>
</evidence>
<accession>A0ABR1RXQ5</accession>
<keyword evidence="2" id="KW-0539">Nucleus</keyword>
<feature type="domain" description="Zn(2)-C6 fungal-type" evidence="4">
    <location>
        <begin position="35"/>
        <end position="65"/>
    </location>
</feature>
<evidence type="ECO:0000256" key="1">
    <source>
        <dbReference type="ARBA" id="ARBA00022723"/>
    </source>
</evidence>
<dbReference type="InterPro" id="IPR053187">
    <property type="entry name" value="Notoamide_regulator"/>
</dbReference>
<dbReference type="Gene3D" id="4.10.240.10">
    <property type="entry name" value="Zn(2)-C6 fungal-type DNA-binding domain"/>
    <property type="match status" value="1"/>
</dbReference>
<protein>
    <recommendedName>
        <fullName evidence="4">Zn(2)-C6 fungal-type domain-containing protein</fullName>
    </recommendedName>
</protein>
<dbReference type="PANTHER" id="PTHR47256:SF1">
    <property type="entry name" value="ZN(II)2CYS6 TRANSCRIPTION FACTOR (EUROFUNG)"/>
    <property type="match status" value="1"/>
</dbReference>
<comment type="caution">
    <text evidence="5">The sequence shown here is derived from an EMBL/GenBank/DDBJ whole genome shotgun (WGS) entry which is preliminary data.</text>
</comment>
<dbReference type="SMART" id="SM00066">
    <property type="entry name" value="GAL4"/>
    <property type="match status" value="1"/>
</dbReference>
<dbReference type="InterPro" id="IPR036864">
    <property type="entry name" value="Zn2-C6_fun-type_DNA-bd_sf"/>
</dbReference>
<dbReference type="InterPro" id="IPR007219">
    <property type="entry name" value="XnlR_reg_dom"/>
</dbReference>
<evidence type="ECO:0000259" key="4">
    <source>
        <dbReference type="PROSITE" id="PS50048"/>
    </source>
</evidence>
<dbReference type="Pfam" id="PF00172">
    <property type="entry name" value="Zn_clus"/>
    <property type="match status" value="1"/>
</dbReference>
<keyword evidence="6" id="KW-1185">Reference proteome</keyword>
<dbReference type="PROSITE" id="PS00463">
    <property type="entry name" value="ZN2_CY6_FUNGAL_1"/>
    <property type="match status" value="1"/>
</dbReference>
<dbReference type="Proteomes" id="UP001444661">
    <property type="component" value="Unassembled WGS sequence"/>
</dbReference>
<dbReference type="PROSITE" id="PS50048">
    <property type="entry name" value="ZN2_CY6_FUNGAL_2"/>
    <property type="match status" value="1"/>
</dbReference>
<organism evidence="5 6">
    <name type="scientific">Apiospora rasikravindrae</name>
    <dbReference type="NCBI Taxonomy" id="990691"/>
    <lineage>
        <taxon>Eukaryota</taxon>
        <taxon>Fungi</taxon>
        <taxon>Dikarya</taxon>
        <taxon>Ascomycota</taxon>
        <taxon>Pezizomycotina</taxon>
        <taxon>Sordariomycetes</taxon>
        <taxon>Xylariomycetidae</taxon>
        <taxon>Amphisphaeriales</taxon>
        <taxon>Apiosporaceae</taxon>
        <taxon>Apiospora</taxon>
    </lineage>
</organism>
<dbReference type="CDD" id="cd12148">
    <property type="entry name" value="fungal_TF_MHR"/>
    <property type="match status" value="1"/>
</dbReference>
<reference evidence="5 6" key="1">
    <citation type="submission" date="2023-01" db="EMBL/GenBank/DDBJ databases">
        <title>Analysis of 21 Apiospora genomes using comparative genomics revels a genus with tremendous synthesis potential of carbohydrate active enzymes and secondary metabolites.</title>
        <authorList>
            <person name="Sorensen T."/>
        </authorList>
    </citation>
    <scope>NUCLEOTIDE SEQUENCE [LARGE SCALE GENOMIC DNA]</scope>
    <source>
        <strain evidence="5 6">CBS 33761</strain>
    </source>
</reference>
<dbReference type="SUPFAM" id="SSF57701">
    <property type="entry name" value="Zn2/Cys6 DNA-binding domain"/>
    <property type="match status" value="1"/>
</dbReference>
<dbReference type="EMBL" id="JAQQWK010000012">
    <property type="protein sequence ID" value="KAK8022696.1"/>
    <property type="molecule type" value="Genomic_DNA"/>
</dbReference>
<keyword evidence="1" id="KW-0479">Metal-binding</keyword>
<evidence type="ECO:0000313" key="5">
    <source>
        <dbReference type="EMBL" id="KAK8022696.1"/>
    </source>
</evidence>
<dbReference type="InterPro" id="IPR001138">
    <property type="entry name" value="Zn2Cys6_DnaBD"/>
</dbReference>
<gene>
    <name evidence="5" type="ORF">PG993_013463</name>
</gene>
<evidence type="ECO:0000256" key="3">
    <source>
        <dbReference type="SAM" id="MobiDB-lite"/>
    </source>
</evidence>